<sequence>MTDRRPTLRAALALCGCGVLLLTGCSSPTPASNEPTQVSPETVGTNASASSTASAGVVGADLSGKTIAIDPGHNGGNAKDPEAIASPVPDGRGGTKACNTTGTATDSDYEESEFAWSVAGFLRDDLEAAGAAVILSRSGDDGVGPCVDERGTFADDADVLVSIHANGSESTKPKGFHIIVADPGKSRKLEDESTRLAKSLSGSMAAEFTPNTAYGKDAISARPDLAGLNNASVPAVIVECGEMRNPDEAAVMESEDGRRRYAEAIAVGIGDWF</sequence>
<feature type="region of interest" description="Disordered" evidence="2">
    <location>
        <begin position="28"/>
        <end position="50"/>
    </location>
</feature>
<dbReference type="SUPFAM" id="SSF53187">
    <property type="entry name" value="Zn-dependent exopeptidases"/>
    <property type="match status" value="1"/>
</dbReference>
<dbReference type="Proteomes" id="UP001498238">
    <property type="component" value="Unassembled WGS sequence"/>
</dbReference>
<keyword evidence="3" id="KW-0732">Signal</keyword>
<keyword evidence="6" id="KW-1185">Reference proteome</keyword>
<feature type="region of interest" description="Disordered" evidence="2">
    <location>
        <begin position="68"/>
        <end position="105"/>
    </location>
</feature>
<dbReference type="CDD" id="cd02696">
    <property type="entry name" value="MurNAc-LAA"/>
    <property type="match status" value="1"/>
</dbReference>
<dbReference type="EMBL" id="BAAAAF010000006">
    <property type="protein sequence ID" value="GAA0036029.1"/>
    <property type="molecule type" value="Genomic_DNA"/>
</dbReference>
<gene>
    <name evidence="5" type="ORF">NCCP602_19900</name>
</gene>
<feature type="signal peptide" evidence="3">
    <location>
        <begin position="1"/>
        <end position="31"/>
    </location>
</feature>
<dbReference type="InterPro" id="IPR002508">
    <property type="entry name" value="MurNAc-LAA_cat"/>
</dbReference>
<reference evidence="5 6" key="1">
    <citation type="submission" date="2024-01" db="EMBL/GenBank/DDBJ databases">
        <title>Characterization of antibiotic resistant novel bacterial strains and their environmental applications.</title>
        <authorList>
            <person name="Manzoor S."/>
            <person name="Abbas S."/>
            <person name="Arshad M."/>
            <person name="Ahmed I."/>
        </authorList>
    </citation>
    <scope>NUCLEOTIDE SEQUENCE [LARGE SCALE GENOMIC DNA]</scope>
    <source>
        <strain evidence="5 6">NCCP-602</strain>
    </source>
</reference>
<dbReference type="PROSITE" id="PS51257">
    <property type="entry name" value="PROKAR_LIPOPROTEIN"/>
    <property type="match status" value="1"/>
</dbReference>
<dbReference type="SMART" id="SM00646">
    <property type="entry name" value="Ami_3"/>
    <property type="match status" value="1"/>
</dbReference>
<keyword evidence="1" id="KW-0378">Hydrolase</keyword>
<evidence type="ECO:0000259" key="4">
    <source>
        <dbReference type="SMART" id="SM00646"/>
    </source>
</evidence>
<name>A0ABN0SP76_9MICO</name>
<feature type="compositionally biased region" description="Polar residues" evidence="2">
    <location>
        <begin position="28"/>
        <end position="40"/>
    </location>
</feature>
<dbReference type="Gene3D" id="3.40.630.40">
    <property type="entry name" value="Zn-dependent exopeptidases"/>
    <property type="match status" value="1"/>
</dbReference>
<evidence type="ECO:0000256" key="2">
    <source>
        <dbReference type="SAM" id="MobiDB-lite"/>
    </source>
</evidence>
<dbReference type="Pfam" id="PF01520">
    <property type="entry name" value="Amidase_3"/>
    <property type="match status" value="1"/>
</dbReference>
<dbReference type="PANTHER" id="PTHR30404">
    <property type="entry name" value="N-ACETYLMURAMOYL-L-ALANINE AMIDASE"/>
    <property type="match status" value="1"/>
</dbReference>
<dbReference type="RefSeq" id="WP_339392859.1">
    <property type="nucleotide sequence ID" value="NZ_BAAAAF010000006.1"/>
</dbReference>
<organism evidence="5 6">
    <name type="scientific">Brevibacterium metallidurans</name>
    <dbReference type="NCBI Taxonomy" id="1482676"/>
    <lineage>
        <taxon>Bacteria</taxon>
        <taxon>Bacillati</taxon>
        <taxon>Actinomycetota</taxon>
        <taxon>Actinomycetes</taxon>
        <taxon>Micrococcales</taxon>
        <taxon>Brevibacteriaceae</taxon>
        <taxon>Brevibacterium</taxon>
    </lineage>
</organism>
<dbReference type="PANTHER" id="PTHR30404:SF0">
    <property type="entry name" value="N-ACETYLMURAMOYL-L-ALANINE AMIDASE AMIC"/>
    <property type="match status" value="1"/>
</dbReference>
<evidence type="ECO:0000313" key="6">
    <source>
        <dbReference type="Proteomes" id="UP001498238"/>
    </source>
</evidence>
<protein>
    <submittedName>
        <fullName evidence="5">N-acetylmuramoyl-L-alanine amidase</fullName>
    </submittedName>
</protein>
<evidence type="ECO:0000313" key="5">
    <source>
        <dbReference type="EMBL" id="GAA0036029.1"/>
    </source>
</evidence>
<evidence type="ECO:0000256" key="3">
    <source>
        <dbReference type="SAM" id="SignalP"/>
    </source>
</evidence>
<accession>A0ABN0SP76</accession>
<dbReference type="InterPro" id="IPR050695">
    <property type="entry name" value="N-acetylmuramoyl_amidase_3"/>
</dbReference>
<comment type="caution">
    <text evidence="5">The sequence shown here is derived from an EMBL/GenBank/DDBJ whole genome shotgun (WGS) entry which is preliminary data.</text>
</comment>
<evidence type="ECO:0000256" key="1">
    <source>
        <dbReference type="ARBA" id="ARBA00022801"/>
    </source>
</evidence>
<proteinExistence type="predicted"/>
<feature type="domain" description="MurNAc-LAA" evidence="4">
    <location>
        <begin position="154"/>
        <end position="270"/>
    </location>
</feature>
<feature type="chain" id="PRO_5046725714" evidence="3">
    <location>
        <begin position="32"/>
        <end position="273"/>
    </location>
</feature>